<feature type="region of interest" description="Disordered" evidence="1">
    <location>
        <begin position="1373"/>
        <end position="1403"/>
    </location>
</feature>
<feature type="region of interest" description="Disordered" evidence="1">
    <location>
        <begin position="847"/>
        <end position="892"/>
    </location>
</feature>
<keyword evidence="3" id="KW-1185">Reference proteome</keyword>
<feature type="compositionally biased region" description="Polar residues" evidence="1">
    <location>
        <begin position="856"/>
        <end position="868"/>
    </location>
</feature>
<feature type="region of interest" description="Disordered" evidence="1">
    <location>
        <begin position="658"/>
        <end position="679"/>
    </location>
</feature>
<feature type="region of interest" description="Disordered" evidence="1">
    <location>
        <begin position="1443"/>
        <end position="1467"/>
    </location>
</feature>
<evidence type="ECO:0000313" key="2">
    <source>
        <dbReference type="EMBL" id="KAK8978303.1"/>
    </source>
</evidence>
<feature type="region of interest" description="Disordered" evidence="1">
    <location>
        <begin position="1187"/>
        <end position="1208"/>
    </location>
</feature>
<feature type="region of interest" description="Disordered" evidence="1">
    <location>
        <begin position="1311"/>
        <end position="1342"/>
    </location>
</feature>
<feature type="region of interest" description="Disordered" evidence="1">
    <location>
        <begin position="465"/>
        <end position="508"/>
    </location>
</feature>
<feature type="compositionally biased region" description="Basic and acidic residues" evidence="1">
    <location>
        <begin position="776"/>
        <end position="787"/>
    </location>
</feature>
<feature type="compositionally biased region" description="Basic and acidic residues" evidence="1">
    <location>
        <begin position="1276"/>
        <end position="1299"/>
    </location>
</feature>
<dbReference type="PANTHER" id="PTHR34536:SF6">
    <property type="entry name" value="DENTIN SIALOPHOSPHOPROTEIN-LIKE PROTEIN"/>
    <property type="match status" value="1"/>
</dbReference>
<dbReference type="EMBL" id="JBBPBN010000113">
    <property type="protein sequence ID" value="KAK8978303.1"/>
    <property type="molecule type" value="Genomic_DNA"/>
</dbReference>
<feature type="compositionally biased region" description="Basic and acidic residues" evidence="1">
    <location>
        <begin position="1332"/>
        <end position="1342"/>
    </location>
</feature>
<feature type="region of interest" description="Disordered" evidence="1">
    <location>
        <begin position="556"/>
        <end position="602"/>
    </location>
</feature>
<evidence type="ECO:0000313" key="3">
    <source>
        <dbReference type="Proteomes" id="UP001396334"/>
    </source>
</evidence>
<feature type="compositionally biased region" description="Basic and acidic residues" evidence="1">
    <location>
        <begin position="716"/>
        <end position="725"/>
    </location>
</feature>
<protein>
    <submittedName>
        <fullName evidence="2">Uncharacterized protein</fullName>
    </submittedName>
</protein>
<feature type="compositionally biased region" description="Basic and acidic residues" evidence="1">
    <location>
        <begin position="1452"/>
        <end position="1467"/>
    </location>
</feature>
<evidence type="ECO:0000256" key="1">
    <source>
        <dbReference type="SAM" id="MobiDB-lite"/>
    </source>
</evidence>
<dbReference type="Proteomes" id="UP001396334">
    <property type="component" value="Unassembled WGS sequence"/>
</dbReference>
<feature type="compositionally biased region" description="Basic residues" evidence="1">
    <location>
        <begin position="1249"/>
        <end position="1268"/>
    </location>
</feature>
<feature type="region of interest" description="Disordered" evidence="1">
    <location>
        <begin position="319"/>
        <end position="358"/>
    </location>
</feature>
<feature type="region of interest" description="Disordered" evidence="1">
    <location>
        <begin position="714"/>
        <end position="807"/>
    </location>
</feature>
<gene>
    <name evidence="2" type="ORF">V6N11_028307</name>
</gene>
<feature type="compositionally biased region" description="Basic and acidic residues" evidence="1">
    <location>
        <begin position="480"/>
        <end position="492"/>
    </location>
</feature>
<name>A0ABR2NQG2_9ROSI</name>
<accession>A0ABR2NQG2</accession>
<sequence>MLSHSYSLCIVYPYTNEPLEIPLPLPDVDVKETMGQGNGALLADRSDRSINNPNDCKSSFPILRKDRHLTFEDLRTKLTSRICTCTRGFSSTLVSSSKQKATASCKICCGRPLVDRIRSVSSDMMSTVGLELTSFMNPDLTWKTVSKRNRSVMRRTRRPVAKRLTLGMGLADKNGTLEDVTVSESEKQVGVDVLVRRFSEKVENVPIKKRRFLHRSLSPPPPSNPYPHLEASEQHVDFKPASDQNFGLSSTQRQQVMKSDCSAYSYAAGIGDGNISEVINGDKDFSGIEILAAAACSDSICNDVTEYDGNPLVEETQERIQSSASSTHLEETTASLEASGCLPKDSVNESKSEGSSLQDDSFAVLHDFSCDKDTAPERPLPLPDDRLLWDLNVSMDAWPCDGGTVDTQKDSFANISVRSEEFQSTKPRDIKNDTSNKVISSDVDVGNKMTSDMRIMLVGADDLSTEKQGSEGCSGYDSHLQTKEPQDLKDDTTNEVVSSDVDGGNRTTLDLRTMPVVTDELSTEKHESEGCSGYDSHLQIMEPRDLKDDTTNEVVLSDVDGGNRTTSDLRTMPVGSDDLSTEKQESEGCSGYDSHLQTNEPQDIENDPTIAVVSSDVDGGNMMTSDMRTIPVGTENLSTEKLESEGCSCFDSHFQTKEPQDIKNDPTDEVVSSDVDGGNRMISDLGTMLVGTADLNSEKQESKGCSCYDSQLQTKEPQDIKDDTTNKVVSPDVDGSNRMTSDERTMPVGTDDLSTEKQESEGCSGYDSHLQTNEPEDTKHDAKKEVVSSDVDGGNRLSSDSRTMPVGPDALSVEKQESEGCSGYESHLHTMELQDIKNDSTEEVVAPDIGGGNRLTLDSRTMPSGTDDLSTEKQESEGCSGYDSHLQTNEPQDIENDPTIAVVSSDVDGGNRMTSDLRTIPVGTENLSTEKLESEGCSGYDSQFEDGELRESDIQRWEDAELVDYDTEFEEERSFGLEAESGEQELKVDRRANLELTANFKCCEAGEALGKNSVSLKIRTVEVSDGETMKIDCLDGSNYDLRVDLSKVSKREPLSCVEGSMSSDVQRSRFDHRAGRGAGSDKFAGSDRSYSHMRGRSPGGAHVFNPSSNYWDSKRQHPPIYDCPDNFGRPRLKSVFGNREYPTGSDQIPSEAAGVVRPGHHITRQFMGSYRSPVRRRSPIERVDSYSMHPRIPPIRDTSPDRNRFRRYPQGFSRGIRDEYLRNIPDDNNQYIRRMPHCLERRERSISPHGRRPHHTIPYKRARSRSRSRSPIDWLLQRDRNEGTRRRNRSPDFRSDARMDRVRLPLTKRFGAGHGEFISPPRSHVSPQRNSRMFEDRNPGLDHHFRVRKSHGRMIRQDQRFDQARSIRRLNSDDYFNPMNRPRRFPDRAAGGKGCNYEGSDDGKHGSRYAMIPRVRCYDTDGGARQFRYNDEDSYMAKNSLTVANATGVSSRRPDDADAPRTASEDR</sequence>
<feature type="region of interest" description="Disordered" evidence="1">
    <location>
        <begin position="1070"/>
        <end position="1101"/>
    </location>
</feature>
<reference evidence="2 3" key="1">
    <citation type="journal article" date="2024" name="G3 (Bethesda)">
        <title>Genome assembly of Hibiscus sabdariffa L. provides insights into metabolisms of medicinal natural products.</title>
        <authorList>
            <person name="Kim T."/>
        </authorList>
    </citation>
    <scope>NUCLEOTIDE SEQUENCE [LARGE SCALE GENOMIC DNA]</scope>
    <source>
        <strain evidence="2">TK-2024</strain>
        <tissue evidence="2">Old leaves</tissue>
    </source>
</reference>
<comment type="caution">
    <text evidence="2">The sequence shown here is derived from an EMBL/GenBank/DDBJ whole genome shotgun (WGS) entry which is preliminary data.</text>
</comment>
<feature type="region of interest" description="Disordered" evidence="1">
    <location>
        <begin position="1242"/>
        <end position="1299"/>
    </location>
</feature>
<organism evidence="2 3">
    <name type="scientific">Hibiscus sabdariffa</name>
    <name type="common">roselle</name>
    <dbReference type="NCBI Taxonomy" id="183260"/>
    <lineage>
        <taxon>Eukaryota</taxon>
        <taxon>Viridiplantae</taxon>
        <taxon>Streptophyta</taxon>
        <taxon>Embryophyta</taxon>
        <taxon>Tracheophyta</taxon>
        <taxon>Spermatophyta</taxon>
        <taxon>Magnoliopsida</taxon>
        <taxon>eudicotyledons</taxon>
        <taxon>Gunneridae</taxon>
        <taxon>Pentapetalae</taxon>
        <taxon>rosids</taxon>
        <taxon>malvids</taxon>
        <taxon>Malvales</taxon>
        <taxon>Malvaceae</taxon>
        <taxon>Malvoideae</taxon>
        <taxon>Hibiscus</taxon>
    </lineage>
</organism>
<dbReference type="PANTHER" id="PTHR34536">
    <property type="entry name" value="DENTIN SIALOPHOSPHOPROTEIN-LIKE PROTEIN"/>
    <property type="match status" value="1"/>
</dbReference>
<feature type="compositionally biased region" description="Polar residues" evidence="1">
    <location>
        <begin position="319"/>
        <end position="336"/>
    </location>
</feature>
<proteinExistence type="predicted"/>